<dbReference type="EMBL" id="NRSD01000012">
    <property type="protein sequence ID" value="MBK1645435.1"/>
    <property type="molecule type" value="Genomic_DNA"/>
</dbReference>
<dbReference type="Proteomes" id="UP001138802">
    <property type="component" value="Unassembled WGS sequence"/>
</dbReference>
<protein>
    <submittedName>
        <fullName evidence="1">Uncharacterized protein</fullName>
    </submittedName>
</protein>
<organism evidence="1 2">
    <name type="scientific">Thiocapsa imhoffii</name>
    <dbReference type="NCBI Taxonomy" id="382777"/>
    <lineage>
        <taxon>Bacteria</taxon>
        <taxon>Pseudomonadati</taxon>
        <taxon>Pseudomonadota</taxon>
        <taxon>Gammaproteobacteria</taxon>
        <taxon>Chromatiales</taxon>
        <taxon>Chromatiaceae</taxon>
        <taxon>Thiocapsa</taxon>
    </lineage>
</organism>
<proteinExistence type="predicted"/>
<evidence type="ECO:0000313" key="1">
    <source>
        <dbReference type="EMBL" id="MBK1645435.1"/>
    </source>
</evidence>
<gene>
    <name evidence="1" type="ORF">CKO25_12425</name>
</gene>
<reference evidence="1 2" key="1">
    <citation type="journal article" date="2020" name="Microorganisms">
        <title>Osmotic Adaptation and Compatible Solute Biosynthesis of Phototrophic Bacteria as Revealed from Genome Analyses.</title>
        <authorList>
            <person name="Imhoff J.F."/>
            <person name="Rahn T."/>
            <person name="Kunzel S."/>
            <person name="Keller A."/>
            <person name="Neulinger S.C."/>
        </authorList>
    </citation>
    <scope>NUCLEOTIDE SEQUENCE [LARGE SCALE GENOMIC DNA]</scope>
    <source>
        <strain evidence="1 2">DSM 21303</strain>
    </source>
</reference>
<name>A0A9X0WJ23_9GAMM</name>
<sequence>MILESRIGRVDALILAGLSGVVIIMHRVGDCIPNLEEVSSVEAAARGAREGRGGVHGARS</sequence>
<comment type="caution">
    <text evidence="1">The sequence shown here is derived from an EMBL/GenBank/DDBJ whole genome shotgun (WGS) entry which is preliminary data.</text>
</comment>
<dbReference type="AlphaFoldDB" id="A0A9X0WJ23"/>
<evidence type="ECO:0000313" key="2">
    <source>
        <dbReference type="Proteomes" id="UP001138802"/>
    </source>
</evidence>
<accession>A0A9X0WJ23</accession>
<keyword evidence="2" id="KW-1185">Reference proteome</keyword>